<accession>A0A0C3FUT8</accession>
<name>A0A0C3FUT8_PILCF</name>
<evidence type="ECO:0000313" key="2">
    <source>
        <dbReference type="Proteomes" id="UP000054166"/>
    </source>
</evidence>
<reference evidence="2" key="2">
    <citation type="submission" date="2015-01" db="EMBL/GenBank/DDBJ databases">
        <title>Evolutionary Origins and Diversification of the Mycorrhizal Mutualists.</title>
        <authorList>
            <consortium name="DOE Joint Genome Institute"/>
            <consortium name="Mycorrhizal Genomics Consortium"/>
            <person name="Kohler A."/>
            <person name="Kuo A."/>
            <person name="Nagy L.G."/>
            <person name="Floudas D."/>
            <person name="Copeland A."/>
            <person name="Barry K.W."/>
            <person name="Cichocki N."/>
            <person name="Veneault-Fourrey C."/>
            <person name="LaButti K."/>
            <person name="Lindquist E.A."/>
            <person name="Lipzen A."/>
            <person name="Lundell T."/>
            <person name="Morin E."/>
            <person name="Murat C."/>
            <person name="Riley R."/>
            <person name="Ohm R."/>
            <person name="Sun H."/>
            <person name="Tunlid A."/>
            <person name="Henrissat B."/>
            <person name="Grigoriev I.V."/>
            <person name="Hibbett D.S."/>
            <person name="Martin F."/>
        </authorList>
    </citation>
    <scope>NUCLEOTIDE SEQUENCE [LARGE SCALE GENOMIC DNA]</scope>
    <source>
        <strain evidence="2">F 1598</strain>
    </source>
</reference>
<dbReference type="InParanoid" id="A0A0C3FUT8"/>
<dbReference type="EMBL" id="KN832991">
    <property type="protein sequence ID" value="KIM83184.1"/>
    <property type="molecule type" value="Genomic_DNA"/>
</dbReference>
<evidence type="ECO:0000313" key="1">
    <source>
        <dbReference type="EMBL" id="KIM83184.1"/>
    </source>
</evidence>
<gene>
    <name evidence="1" type="ORF">PILCRDRAFT_819398</name>
</gene>
<protein>
    <submittedName>
        <fullName evidence="1">Uncharacterized protein</fullName>
    </submittedName>
</protein>
<dbReference type="AlphaFoldDB" id="A0A0C3FUT8"/>
<keyword evidence="2" id="KW-1185">Reference proteome</keyword>
<reference evidence="1 2" key="1">
    <citation type="submission" date="2014-04" db="EMBL/GenBank/DDBJ databases">
        <authorList>
            <consortium name="DOE Joint Genome Institute"/>
            <person name="Kuo A."/>
            <person name="Tarkka M."/>
            <person name="Buscot F."/>
            <person name="Kohler A."/>
            <person name="Nagy L.G."/>
            <person name="Floudas D."/>
            <person name="Copeland A."/>
            <person name="Barry K.W."/>
            <person name="Cichocki N."/>
            <person name="Veneault-Fourrey C."/>
            <person name="LaButti K."/>
            <person name="Lindquist E.A."/>
            <person name="Lipzen A."/>
            <person name="Lundell T."/>
            <person name="Morin E."/>
            <person name="Murat C."/>
            <person name="Sun H."/>
            <person name="Tunlid A."/>
            <person name="Henrissat B."/>
            <person name="Grigoriev I.V."/>
            <person name="Hibbett D.S."/>
            <person name="Martin F."/>
            <person name="Nordberg H.P."/>
            <person name="Cantor M.N."/>
            <person name="Hua S.X."/>
        </authorList>
    </citation>
    <scope>NUCLEOTIDE SEQUENCE [LARGE SCALE GENOMIC DNA]</scope>
    <source>
        <strain evidence="1 2">F 1598</strain>
    </source>
</reference>
<organism evidence="1 2">
    <name type="scientific">Piloderma croceum (strain F 1598)</name>
    <dbReference type="NCBI Taxonomy" id="765440"/>
    <lineage>
        <taxon>Eukaryota</taxon>
        <taxon>Fungi</taxon>
        <taxon>Dikarya</taxon>
        <taxon>Basidiomycota</taxon>
        <taxon>Agaricomycotina</taxon>
        <taxon>Agaricomycetes</taxon>
        <taxon>Agaricomycetidae</taxon>
        <taxon>Atheliales</taxon>
        <taxon>Atheliaceae</taxon>
        <taxon>Piloderma</taxon>
    </lineage>
</organism>
<sequence>MLLNEICGREYDSDTKIKAFGELRIGYRRKISTWRPASKDSRIKERPKTLPSRKKIGTYIGI</sequence>
<proteinExistence type="predicted"/>
<dbReference type="HOGENOM" id="CLU_2904965_0_0_1"/>
<dbReference type="Proteomes" id="UP000054166">
    <property type="component" value="Unassembled WGS sequence"/>
</dbReference>